<evidence type="ECO:0000313" key="2">
    <source>
        <dbReference type="EMBL" id="NYV28035.1"/>
    </source>
</evidence>
<keyword evidence="1" id="KW-0732">Signal</keyword>
<dbReference type="EMBL" id="JABMKT010000019">
    <property type="protein sequence ID" value="NYV28035.1"/>
    <property type="molecule type" value="Genomic_DNA"/>
</dbReference>
<proteinExistence type="predicted"/>
<evidence type="ECO:0000313" key="3">
    <source>
        <dbReference type="Proteomes" id="UP000526184"/>
    </source>
</evidence>
<comment type="caution">
    <text evidence="2">The sequence shown here is derived from an EMBL/GenBank/DDBJ whole genome shotgun (WGS) entry which is preliminary data.</text>
</comment>
<dbReference type="Proteomes" id="UP000526184">
    <property type="component" value="Unassembled WGS sequence"/>
</dbReference>
<protein>
    <submittedName>
        <fullName evidence="2">Uncharacterized protein</fullName>
    </submittedName>
</protein>
<reference evidence="2 3" key="1">
    <citation type="submission" date="2020-05" db="EMBL/GenBank/DDBJ databases">
        <title>Streptobacillus felis strain LHL191014123.</title>
        <authorList>
            <person name="Fawzy A."/>
            <person name="Rau J."/>
            <person name="Risse K."/>
            <person name="Schauerte N."/>
            <person name="Geiger C."/>
            <person name="Blom J."/>
            <person name="Imirzalioglu C."/>
            <person name="Falgenhauer J."/>
            <person name="Bach A."/>
            <person name="Herden C."/>
            <person name="Eisenberg T."/>
        </authorList>
    </citation>
    <scope>NUCLEOTIDE SEQUENCE [LARGE SCALE GENOMIC DNA]</scope>
    <source>
        <strain evidence="2 3">LHL191014123</strain>
    </source>
</reference>
<feature type="signal peptide" evidence="1">
    <location>
        <begin position="1"/>
        <end position="18"/>
    </location>
</feature>
<dbReference type="RefSeq" id="WP_180136144.1">
    <property type="nucleotide sequence ID" value="NZ_JABMKT010000019.1"/>
</dbReference>
<gene>
    <name evidence="2" type="ORF">HP397_04310</name>
</gene>
<dbReference type="AlphaFoldDB" id="A0A7Z0PGX2"/>
<sequence>MNKKTLLALLGISSLALAASPFDFSKAEPFKLEAETKAIVGNVIEKEFNIKTTTFAHENRLTVDLYEFAKVTGKVAYGAGMGQAQLIADKTGAEVELNFKEYGKFDTAMYASKDFTAGYEYSTKVNKVKVTADARYDLSGEFKQHEVTLGAKSEYMVNDKLDASAKVKLGYAKTKGVNTHTVKTGVEGTVEYRPTTNLTLGAKASVNPTFTISESKLSSTVITNKLSGDVKYIPVKNLTLKSNAEVEVPVTISKDNNNLSVIATVNGKVESSVAYDITKELHKVDSLVITPALETKFSYSASPVLTITPSVNLKYSILKNLDFTSKAAAEVKFANDSNNKFGYNSVVPGISAGLKYTW</sequence>
<name>A0A7Z0PGX2_9FUSO</name>
<organism evidence="2 3">
    <name type="scientific">Streptobacillus felis</name>
    <dbReference type="NCBI Taxonomy" id="1384509"/>
    <lineage>
        <taxon>Bacteria</taxon>
        <taxon>Fusobacteriati</taxon>
        <taxon>Fusobacteriota</taxon>
        <taxon>Fusobacteriia</taxon>
        <taxon>Fusobacteriales</taxon>
        <taxon>Leptotrichiaceae</taxon>
        <taxon>Streptobacillus</taxon>
    </lineage>
</organism>
<accession>A0A7Z0PGX2</accession>
<evidence type="ECO:0000256" key="1">
    <source>
        <dbReference type="SAM" id="SignalP"/>
    </source>
</evidence>
<keyword evidence="3" id="KW-1185">Reference proteome</keyword>
<feature type="chain" id="PRO_5031455111" evidence="1">
    <location>
        <begin position="19"/>
        <end position="358"/>
    </location>
</feature>